<dbReference type="PATRIC" id="fig|1600.4.peg.1118"/>
<reference evidence="1 2" key="1">
    <citation type="submission" date="2015-03" db="EMBL/GenBank/DDBJ databases">
        <title>Complete genome sequence of Lactobacillus acetotolerans NBRC 13120.</title>
        <authorList>
            <person name="Toh H."/>
            <person name="Morita H."/>
            <person name="Fujita N."/>
        </authorList>
    </citation>
    <scope>NUCLEOTIDE SEQUENCE [LARGE SCALE GENOMIC DNA]</scope>
    <source>
        <strain evidence="1 2">NBRC 13120</strain>
    </source>
</reference>
<keyword evidence="2" id="KW-1185">Reference proteome</keyword>
<proteinExistence type="predicted"/>
<protein>
    <recommendedName>
        <fullName evidence="3">Type II secretion system protein</fullName>
    </recommendedName>
</protein>
<dbReference type="KEGG" id="lae:LBAT_1094"/>
<gene>
    <name evidence="1" type="ORF">LBAT_1094</name>
</gene>
<accession>A0A0D6A3V0</accession>
<sequence length="89" mass="10318">MIKSKGFLMAESMIALIIAFLGVTIFALVVGESRENERNLESKTDRTYAWHVMKKNNLKEVKVHDHVYQPAGNGYVYDTNEKKEYHIEK</sequence>
<evidence type="ECO:0000313" key="2">
    <source>
        <dbReference type="Proteomes" id="UP000035709"/>
    </source>
</evidence>
<name>A0A0D6A3V0_9LACO</name>
<dbReference type="RefSeq" id="WP_225723697.1">
    <property type="nucleotide sequence ID" value="NZ_AP014808.1"/>
</dbReference>
<evidence type="ECO:0008006" key="3">
    <source>
        <dbReference type="Google" id="ProtNLM"/>
    </source>
</evidence>
<organism evidence="1 2">
    <name type="scientific">Lactobacillus acetotolerans</name>
    <dbReference type="NCBI Taxonomy" id="1600"/>
    <lineage>
        <taxon>Bacteria</taxon>
        <taxon>Bacillati</taxon>
        <taxon>Bacillota</taxon>
        <taxon>Bacilli</taxon>
        <taxon>Lactobacillales</taxon>
        <taxon>Lactobacillaceae</taxon>
        <taxon>Lactobacillus</taxon>
    </lineage>
</organism>
<evidence type="ECO:0000313" key="1">
    <source>
        <dbReference type="EMBL" id="BAQ57483.1"/>
    </source>
</evidence>
<dbReference type="STRING" id="1600.LBAT_1094"/>
<dbReference type="Proteomes" id="UP000035709">
    <property type="component" value="Chromosome"/>
</dbReference>
<dbReference type="EMBL" id="AP014808">
    <property type="protein sequence ID" value="BAQ57483.1"/>
    <property type="molecule type" value="Genomic_DNA"/>
</dbReference>
<dbReference type="GeneID" id="78212446"/>
<dbReference type="AlphaFoldDB" id="A0A0D6A3V0"/>